<organism evidence="2 3">
    <name type="scientific">Mesorhizobium liriopis</name>
    <dbReference type="NCBI Taxonomy" id="2953882"/>
    <lineage>
        <taxon>Bacteria</taxon>
        <taxon>Pseudomonadati</taxon>
        <taxon>Pseudomonadota</taxon>
        <taxon>Alphaproteobacteria</taxon>
        <taxon>Hyphomicrobiales</taxon>
        <taxon>Phyllobacteriaceae</taxon>
        <taxon>Mesorhizobium</taxon>
    </lineage>
</organism>
<accession>A0ABT1CDU3</accession>
<dbReference type="Proteomes" id="UP001205906">
    <property type="component" value="Unassembled WGS sequence"/>
</dbReference>
<feature type="domain" description="DUF6894" evidence="1">
    <location>
        <begin position="3"/>
        <end position="72"/>
    </location>
</feature>
<dbReference type="Pfam" id="PF21834">
    <property type="entry name" value="DUF6894"/>
    <property type="match status" value="1"/>
</dbReference>
<evidence type="ECO:0000313" key="2">
    <source>
        <dbReference type="EMBL" id="MCO6052340.1"/>
    </source>
</evidence>
<evidence type="ECO:0000259" key="1">
    <source>
        <dbReference type="Pfam" id="PF21834"/>
    </source>
</evidence>
<protein>
    <recommendedName>
        <fullName evidence="1">DUF6894 domain-containing protein</fullName>
    </recommendedName>
</protein>
<keyword evidence="3" id="KW-1185">Reference proteome</keyword>
<name>A0ABT1CDU3_9HYPH</name>
<dbReference type="EMBL" id="JAMXQS010000015">
    <property type="protein sequence ID" value="MCO6052340.1"/>
    <property type="molecule type" value="Genomic_DNA"/>
</dbReference>
<dbReference type="RefSeq" id="WP_252822762.1">
    <property type="nucleotide sequence ID" value="NZ_JAMXQS010000015.1"/>
</dbReference>
<gene>
    <name evidence="2" type="ORF">NGM99_21355</name>
</gene>
<comment type="caution">
    <text evidence="2">The sequence shown here is derived from an EMBL/GenBank/DDBJ whole genome shotgun (WGS) entry which is preliminary data.</text>
</comment>
<evidence type="ECO:0000313" key="3">
    <source>
        <dbReference type="Proteomes" id="UP001205906"/>
    </source>
</evidence>
<reference evidence="2 3" key="1">
    <citation type="submission" date="2022-06" db="EMBL/GenBank/DDBJ databases">
        <title>Mesorhizobium sp. strain RP14 Genome sequencing and assembly.</title>
        <authorList>
            <person name="Kim I."/>
        </authorList>
    </citation>
    <scope>NUCLEOTIDE SEQUENCE [LARGE SCALE GENOMIC DNA]</scope>
    <source>
        <strain evidence="3">RP14(2022)</strain>
    </source>
</reference>
<sequence length="80" mass="8981">MQRYYFDIHSDRHSQLDETGTEFSSMAEVRKEAMRVLPALAAEEVPKDGDKQGFTVLVTDSAGRPVYSATLSYIGLNLLR</sequence>
<dbReference type="InterPro" id="IPR054189">
    <property type="entry name" value="DUF6894"/>
</dbReference>
<proteinExistence type="predicted"/>